<evidence type="ECO:0000313" key="2">
    <source>
        <dbReference type="EMBL" id="PIR87396.1"/>
    </source>
</evidence>
<feature type="domain" description="Transcriptional repressor PaaX-like central Cas2-like" evidence="1">
    <location>
        <begin position="99"/>
        <end position="161"/>
    </location>
</feature>
<organism evidence="2 3">
    <name type="scientific">Candidatus Harrisonbacteria bacterium CG10_big_fil_rev_8_21_14_0_10_49_15</name>
    <dbReference type="NCBI Taxonomy" id="1974587"/>
    <lineage>
        <taxon>Bacteria</taxon>
        <taxon>Candidatus Harrisoniibacteriota</taxon>
    </lineage>
</organism>
<name>A0A2H0UP18_9BACT</name>
<gene>
    <name evidence="2" type="ORF">COU11_00515</name>
</gene>
<dbReference type="Proteomes" id="UP000229526">
    <property type="component" value="Unassembled WGS sequence"/>
</dbReference>
<dbReference type="PANTHER" id="PTHR30319:SF1">
    <property type="entry name" value="TRANSCRIPTIONAL REPRESSOR PAAX"/>
    <property type="match status" value="1"/>
</dbReference>
<proteinExistence type="predicted"/>
<accession>A0A2H0UP18</accession>
<protein>
    <recommendedName>
        <fullName evidence="1">Transcriptional repressor PaaX-like central Cas2-like domain-containing protein</fullName>
    </recommendedName>
</protein>
<evidence type="ECO:0000259" key="1">
    <source>
        <dbReference type="Pfam" id="PF20803"/>
    </source>
</evidence>
<dbReference type="EMBL" id="PFBD01000003">
    <property type="protein sequence ID" value="PIR87396.1"/>
    <property type="molecule type" value="Genomic_DNA"/>
</dbReference>
<evidence type="ECO:0000313" key="3">
    <source>
        <dbReference type="Proteomes" id="UP000229526"/>
    </source>
</evidence>
<dbReference type="GO" id="GO:0006351">
    <property type="term" value="P:DNA-templated transcription"/>
    <property type="evidence" value="ECO:0007669"/>
    <property type="project" value="TreeGrafter"/>
</dbReference>
<dbReference type="InterPro" id="IPR048846">
    <property type="entry name" value="PaaX-like_central"/>
</dbReference>
<dbReference type="AlphaFoldDB" id="A0A2H0UP18"/>
<dbReference type="Pfam" id="PF20803">
    <property type="entry name" value="PaaX_M"/>
    <property type="match status" value="1"/>
</dbReference>
<dbReference type="PANTHER" id="PTHR30319">
    <property type="entry name" value="PHENYLACETIC ACID REGULATOR-RELATED TRANSCRIPTIONAL REPRESSOR"/>
    <property type="match status" value="1"/>
</dbReference>
<sequence>MAIIDEILDAFFNAKRNLAKKAFGPLKPKVISSREFQARLSQIKESTLRATLHRMERRGLVKRSHGGWLPTRSGSARHQKALRRQELRQRRHVEPVNMMVIFDIPELERGKRRWLRQELRNLGFFPIQLSVWHGPAPLPEEFIKDVIDKDLKEQVKFYKAVPEDLI</sequence>
<reference evidence="3" key="1">
    <citation type="submission" date="2017-09" db="EMBL/GenBank/DDBJ databases">
        <title>Depth-based differentiation of microbial function through sediment-hosted aquifers and enrichment of novel symbionts in the deep terrestrial subsurface.</title>
        <authorList>
            <person name="Probst A.J."/>
            <person name="Ladd B."/>
            <person name="Jarett J.K."/>
            <person name="Geller-Mcgrath D.E."/>
            <person name="Sieber C.M.K."/>
            <person name="Emerson J.B."/>
            <person name="Anantharaman K."/>
            <person name="Thomas B.C."/>
            <person name="Malmstrom R."/>
            <person name="Stieglmeier M."/>
            <person name="Klingl A."/>
            <person name="Woyke T."/>
            <person name="Ryan C.M."/>
            <person name="Banfield J.F."/>
        </authorList>
    </citation>
    <scope>NUCLEOTIDE SEQUENCE [LARGE SCALE GENOMIC DNA]</scope>
</reference>
<comment type="caution">
    <text evidence="2">The sequence shown here is derived from an EMBL/GenBank/DDBJ whole genome shotgun (WGS) entry which is preliminary data.</text>
</comment>
<dbReference type="Gene3D" id="3.30.70.2650">
    <property type="match status" value="1"/>
</dbReference>